<feature type="non-terminal residue" evidence="1">
    <location>
        <position position="195"/>
    </location>
</feature>
<feature type="non-terminal residue" evidence="1">
    <location>
        <position position="1"/>
    </location>
</feature>
<gene>
    <name evidence="1" type="ORF">EV182_005535</name>
</gene>
<organism evidence="1 2">
    <name type="scientific">Spiromyces aspiralis</name>
    <dbReference type="NCBI Taxonomy" id="68401"/>
    <lineage>
        <taxon>Eukaryota</taxon>
        <taxon>Fungi</taxon>
        <taxon>Fungi incertae sedis</taxon>
        <taxon>Zoopagomycota</taxon>
        <taxon>Kickxellomycotina</taxon>
        <taxon>Kickxellomycetes</taxon>
        <taxon>Kickxellales</taxon>
        <taxon>Kickxellaceae</taxon>
        <taxon>Spiromyces</taxon>
    </lineage>
</organism>
<accession>A0ACC1HR69</accession>
<evidence type="ECO:0000313" key="2">
    <source>
        <dbReference type="Proteomes" id="UP001145114"/>
    </source>
</evidence>
<protein>
    <submittedName>
        <fullName evidence="1">Uncharacterized protein</fullName>
    </submittedName>
</protein>
<dbReference type="EMBL" id="JAMZIH010002005">
    <property type="protein sequence ID" value="KAJ1677742.1"/>
    <property type="molecule type" value="Genomic_DNA"/>
</dbReference>
<sequence>EWTRVRRLTTTTPATETTGAGIPHAQVQDSQDRELEKEIKGIKQQLRKLLEPVTPHEQMQLQLEYLTTSPQQPPSSDMDTSGAGGPPLDEHRGVGQSEDAHTTWQHEKRIKRRPKWADWQARRLSITKRKKLLAGTKEIATRVIDDERIKDPEIYGMLVLCFEKCEHLHKMKGMLKLMIERGMRPSINLYRHIVR</sequence>
<evidence type="ECO:0000313" key="1">
    <source>
        <dbReference type="EMBL" id="KAJ1677742.1"/>
    </source>
</evidence>
<reference evidence="1" key="1">
    <citation type="submission" date="2022-06" db="EMBL/GenBank/DDBJ databases">
        <title>Phylogenomic reconstructions and comparative analyses of Kickxellomycotina fungi.</title>
        <authorList>
            <person name="Reynolds N.K."/>
            <person name="Stajich J.E."/>
            <person name="Barry K."/>
            <person name="Grigoriev I.V."/>
            <person name="Crous P."/>
            <person name="Smith M.E."/>
        </authorList>
    </citation>
    <scope>NUCLEOTIDE SEQUENCE</scope>
    <source>
        <strain evidence="1">RSA 2271</strain>
    </source>
</reference>
<proteinExistence type="predicted"/>
<dbReference type="Proteomes" id="UP001145114">
    <property type="component" value="Unassembled WGS sequence"/>
</dbReference>
<name>A0ACC1HR69_9FUNG</name>
<comment type="caution">
    <text evidence="1">The sequence shown here is derived from an EMBL/GenBank/DDBJ whole genome shotgun (WGS) entry which is preliminary data.</text>
</comment>
<keyword evidence="2" id="KW-1185">Reference proteome</keyword>